<evidence type="ECO:0000256" key="4">
    <source>
        <dbReference type="ARBA" id="ARBA00047942"/>
    </source>
</evidence>
<evidence type="ECO:0000256" key="1">
    <source>
        <dbReference type="ARBA" id="ARBA00011900"/>
    </source>
</evidence>
<dbReference type="RefSeq" id="WP_035755406.1">
    <property type="nucleotide sequence ID" value="NZ_JRNH01000012.1"/>
</dbReference>
<organism evidence="8 9">
    <name type="scientific">Pseudoglutamicibacter albus DNF00011</name>
    <dbReference type="NCBI Taxonomy" id="1401063"/>
    <lineage>
        <taxon>Bacteria</taxon>
        <taxon>Bacillati</taxon>
        <taxon>Actinomycetota</taxon>
        <taxon>Actinomycetes</taxon>
        <taxon>Micrococcales</taxon>
        <taxon>Micrococcaceae</taxon>
        <taxon>Pseudoglutamicibacter</taxon>
    </lineage>
</organism>
<dbReference type="PANTHER" id="PTHR33841">
    <property type="entry name" value="DNA METHYLTRANSFERASE YEEA-RELATED"/>
    <property type="match status" value="1"/>
</dbReference>
<dbReference type="GO" id="GO:0032259">
    <property type="term" value="P:methylation"/>
    <property type="evidence" value="ECO:0007669"/>
    <property type="project" value="UniProtKB-KW"/>
</dbReference>
<dbReference type="PANTHER" id="PTHR33841:SF1">
    <property type="entry name" value="DNA METHYLTRANSFERASE A"/>
    <property type="match status" value="1"/>
</dbReference>
<sequence>MVGDVNYAAEKRERMQRVQRAKNYADSLRNSERPDTIIVCDFDRFRIHDLDSDDPEHNYEEFRLEELPEQLYLLDFLVDPELERRRREEKVSIDAGELIGKVYDLLRAQYIDPDSEDSKHSLNVLCVRLVFLLFAEDAGLFAKDAFYNYLKPVPADRVRPPLTELFVYLRTRPEERAPYASDALKAFPYVNVGLFEADVEVPQFTQQIVDVLLEEVSDGTDWSQISPTVFGGVFESTLNPETRRSGGMHYTSPQNIHKLIGPLFLDELKAELDGILTAQGVGDRKRRNDLNRFHDKIASLSFFETFIPRRIQMRSPVQSRPSTRSSDAPSTTQRSLR</sequence>
<dbReference type="InterPro" id="IPR046819">
    <property type="entry name" value="MmeI_hel"/>
</dbReference>
<feature type="compositionally biased region" description="Polar residues" evidence="5">
    <location>
        <begin position="315"/>
        <end position="337"/>
    </location>
</feature>
<accession>A0A095YDX0</accession>
<evidence type="ECO:0000259" key="6">
    <source>
        <dbReference type="Pfam" id="PF20464"/>
    </source>
</evidence>
<proteinExistence type="predicted"/>
<dbReference type="SUPFAM" id="SSF53335">
    <property type="entry name" value="S-adenosyl-L-methionine-dependent methyltransferases"/>
    <property type="match status" value="1"/>
</dbReference>
<feature type="domain" description="MmeI-like N-terminal" evidence="6">
    <location>
        <begin position="20"/>
        <end position="109"/>
    </location>
</feature>
<dbReference type="AlphaFoldDB" id="A0A095YDX0"/>
<dbReference type="InterPro" id="IPR046817">
    <property type="entry name" value="MmeI_N"/>
</dbReference>
<protein>
    <recommendedName>
        <fullName evidence="1">site-specific DNA-methyltransferase (adenine-specific)</fullName>
        <ecNumber evidence="1">2.1.1.72</ecNumber>
    </recommendedName>
</protein>
<feature type="domain" description="MmeI-like helicase spacer" evidence="7">
    <location>
        <begin position="120"/>
        <end position="195"/>
    </location>
</feature>
<evidence type="ECO:0000256" key="3">
    <source>
        <dbReference type="ARBA" id="ARBA00022679"/>
    </source>
</evidence>
<dbReference type="InterPro" id="IPR050953">
    <property type="entry name" value="N4_N6_ade-DNA_methylase"/>
</dbReference>
<evidence type="ECO:0000313" key="9">
    <source>
        <dbReference type="Proteomes" id="UP000053528"/>
    </source>
</evidence>
<evidence type="ECO:0000259" key="7">
    <source>
        <dbReference type="Pfam" id="PF20465"/>
    </source>
</evidence>
<dbReference type="Pfam" id="PF20465">
    <property type="entry name" value="MmeI_hel"/>
    <property type="match status" value="1"/>
</dbReference>
<evidence type="ECO:0000256" key="2">
    <source>
        <dbReference type="ARBA" id="ARBA00022603"/>
    </source>
</evidence>
<dbReference type="Proteomes" id="UP000053528">
    <property type="component" value="Unassembled WGS sequence"/>
</dbReference>
<dbReference type="Pfam" id="PF20464">
    <property type="entry name" value="MmeI_N"/>
    <property type="match status" value="1"/>
</dbReference>
<evidence type="ECO:0000256" key="5">
    <source>
        <dbReference type="SAM" id="MobiDB-lite"/>
    </source>
</evidence>
<gene>
    <name evidence="8" type="ORF">HMPREF2128_04150</name>
</gene>
<keyword evidence="2" id="KW-0489">Methyltransferase</keyword>
<dbReference type="EMBL" id="JRNH01000012">
    <property type="protein sequence ID" value="KGF20640.1"/>
    <property type="molecule type" value="Genomic_DNA"/>
</dbReference>
<name>A0A095YDX0_9MICC</name>
<feature type="region of interest" description="Disordered" evidence="5">
    <location>
        <begin position="313"/>
        <end position="337"/>
    </location>
</feature>
<dbReference type="GO" id="GO:0009007">
    <property type="term" value="F:site-specific DNA-methyltransferase (adenine-specific) activity"/>
    <property type="evidence" value="ECO:0007669"/>
    <property type="project" value="UniProtKB-EC"/>
</dbReference>
<evidence type="ECO:0000313" key="8">
    <source>
        <dbReference type="EMBL" id="KGF20640.1"/>
    </source>
</evidence>
<reference evidence="8 9" key="1">
    <citation type="submission" date="2014-07" db="EMBL/GenBank/DDBJ databases">
        <authorList>
            <person name="McCorrison J."/>
            <person name="Sanka R."/>
            <person name="Torralba M."/>
            <person name="Gillis M."/>
            <person name="Haft D.H."/>
            <person name="Methe B."/>
            <person name="Sutton G."/>
            <person name="Nelson K.E."/>
        </authorList>
    </citation>
    <scope>NUCLEOTIDE SEQUENCE [LARGE SCALE GENOMIC DNA]</scope>
    <source>
        <strain evidence="8 9">DNF00011</strain>
    </source>
</reference>
<dbReference type="EC" id="2.1.1.72" evidence="1"/>
<comment type="caution">
    <text evidence="8">The sequence shown here is derived from an EMBL/GenBank/DDBJ whole genome shotgun (WGS) entry which is preliminary data.</text>
</comment>
<dbReference type="InterPro" id="IPR029063">
    <property type="entry name" value="SAM-dependent_MTases_sf"/>
</dbReference>
<keyword evidence="3" id="KW-0808">Transferase</keyword>
<comment type="catalytic activity">
    <reaction evidence="4">
        <text>a 2'-deoxyadenosine in DNA + S-adenosyl-L-methionine = an N(6)-methyl-2'-deoxyadenosine in DNA + S-adenosyl-L-homocysteine + H(+)</text>
        <dbReference type="Rhea" id="RHEA:15197"/>
        <dbReference type="Rhea" id="RHEA-COMP:12418"/>
        <dbReference type="Rhea" id="RHEA-COMP:12419"/>
        <dbReference type="ChEBI" id="CHEBI:15378"/>
        <dbReference type="ChEBI" id="CHEBI:57856"/>
        <dbReference type="ChEBI" id="CHEBI:59789"/>
        <dbReference type="ChEBI" id="CHEBI:90615"/>
        <dbReference type="ChEBI" id="CHEBI:90616"/>
        <dbReference type="EC" id="2.1.1.72"/>
    </reaction>
</comment>